<comment type="pathway">
    <text evidence="2">Cofactor biosynthesis; FMN biosynthesis; FMN from riboflavin (ATP route): step 1/1.</text>
</comment>
<evidence type="ECO:0000313" key="13">
    <source>
        <dbReference type="EMBL" id="GAN07135.1"/>
    </source>
</evidence>
<dbReference type="EMBL" id="DF836439">
    <property type="protein sequence ID" value="GAN07135.1"/>
    <property type="molecule type" value="Genomic_DNA"/>
</dbReference>
<dbReference type="Gene3D" id="2.40.30.30">
    <property type="entry name" value="Riboflavin kinase-like"/>
    <property type="match status" value="1"/>
</dbReference>
<evidence type="ECO:0000256" key="8">
    <source>
        <dbReference type="ARBA" id="ARBA00022679"/>
    </source>
</evidence>
<protein>
    <recommendedName>
        <fullName evidence="5">Riboflavin kinase</fullName>
        <ecNumber evidence="4">2.7.1.26</ecNumber>
    </recommendedName>
    <alternativeName>
        <fullName evidence="11">Flavin mononucleotide kinase 1</fullName>
    </alternativeName>
</protein>
<gene>
    <name evidence="13" type="ORF">MAM1_0150c06628</name>
</gene>
<keyword evidence="7" id="KW-0288">FMN</keyword>
<dbReference type="STRING" id="91626.A0A0C9LVP5"/>
<dbReference type="SUPFAM" id="SSF82114">
    <property type="entry name" value="Riboflavin kinase-like"/>
    <property type="match status" value="2"/>
</dbReference>
<evidence type="ECO:0000256" key="7">
    <source>
        <dbReference type="ARBA" id="ARBA00022643"/>
    </source>
</evidence>
<name>A0A0C9LVP5_9FUNG</name>
<organism evidence="13">
    <name type="scientific">Mucor ambiguus</name>
    <dbReference type="NCBI Taxonomy" id="91626"/>
    <lineage>
        <taxon>Eukaryota</taxon>
        <taxon>Fungi</taxon>
        <taxon>Fungi incertae sedis</taxon>
        <taxon>Mucoromycota</taxon>
        <taxon>Mucoromycotina</taxon>
        <taxon>Mucoromycetes</taxon>
        <taxon>Mucorales</taxon>
        <taxon>Mucorineae</taxon>
        <taxon>Mucoraceae</taxon>
        <taxon>Mucor</taxon>
    </lineage>
</organism>
<keyword evidence="6" id="KW-0285">Flavoprotein</keyword>
<keyword evidence="10" id="KW-0067">ATP-binding</keyword>
<evidence type="ECO:0000256" key="1">
    <source>
        <dbReference type="ARBA" id="ARBA00003572"/>
    </source>
</evidence>
<evidence type="ECO:0000256" key="10">
    <source>
        <dbReference type="ARBA" id="ARBA00022840"/>
    </source>
</evidence>
<evidence type="ECO:0000256" key="3">
    <source>
        <dbReference type="ARBA" id="ARBA00010108"/>
    </source>
</evidence>
<evidence type="ECO:0000256" key="4">
    <source>
        <dbReference type="ARBA" id="ARBA00012105"/>
    </source>
</evidence>
<dbReference type="Pfam" id="PF01687">
    <property type="entry name" value="Flavokinase"/>
    <property type="match status" value="1"/>
</dbReference>
<dbReference type="SMART" id="SM00904">
    <property type="entry name" value="Flavokinase"/>
    <property type="match status" value="1"/>
</dbReference>
<evidence type="ECO:0000256" key="6">
    <source>
        <dbReference type="ARBA" id="ARBA00022630"/>
    </source>
</evidence>
<dbReference type="EC" id="2.7.1.26" evidence="4"/>
<dbReference type="PANTHER" id="PTHR22749">
    <property type="entry name" value="RIBOFLAVIN KINASE/FMN ADENYLYLTRANSFERASE"/>
    <property type="match status" value="1"/>
</dbReference>
<reference evidence="13" key="1">
    <citation type="submission" date="2014-09" db="EMBL/GenBank/DDBJ databases">
        <title>Draft genome sequence of an oleaginous Mucoromycotina fungus Mucor ambiguus NBRC6742.</title>
        <authorList>
            <person name="Takeda I."/>
            <person name="Yamane N."/>
            <person name="Morita T."/>
            <person name="Tamano K."/>
            <person name="Machida M."/>
            <person name="Baker S."/>
            <person name="Koike H."/>
        </authorList>
    </citation>
    <scope>NUCLEOTIDE SEQUENCE</scope>
    <source>
        <strain evidence="13">NBRC 6742</strain>
    </source>
</reference>
<keyword evidence="13" id="KW-0418">Kinase</keyword>
<evidence type="ECO:0000256" key="9">
    <source>
        <dbReference type="ARBA" id="ARBA00022741"/>
    </source>
</evidence>
<dbReference type="InterPro" id="IPR023468">
    <property type="entry name" value="Riboflavin_kinase"/>
</dbReference>
<keyword evidence="14" id="KW-1185">Reference proteome</keyword>
<dbReference type="GO" id="GO:0009398">
    <property type="term" value="P:FMN biosynthetic process"/>
    <property type="evidence" value="ECO:0007669"/>
    <property type="project" value="UniProtKB-UniPathway"/>
</dbReference>
<feature type="domain" description="Riboflavin kinase" evidence="12">
    <location>
        <begin position="21"/>
        <end position="176"/>
    </location>
</feature>
<dbReference type="PANTHER" id="PTHR22749:SF6">
    <property type="entry name" value="RIBOFLAVIN KINASE"/>
    <property type="match status" value="1"/>
</dbReference>
<proteinExistence type="inferred from homology"/>
<dbReference type="GO" id="GO:0005739">
    <property type="term" value="C:mitochondrion"/>
    <property type="evidence" value="ECO:0007669"/>
    <property type="project" value="TreeGrafter"/>
</dbReference>
<dbReference type="GO" id="GO:0009231">
    <property type="term" value="P:riboflavin biosynthetic process"/>
    <property type="evidence" value="ECO:0007669"/>
    <property type="project" value="InterPro"/>
</dbReference>
<evidence type="ECO:0000256" key="2">
    <source>
        <dbReference type="ARBA" id="ARBA00005201"/>
    </source>
</evidence>
<dbReference type="GO" id="GO:0005524">
    <property type="term" value="F:ATP binding"/>
    <property type="evidence" value="ECO:0007669"/>
    <property type="project" value="UniProtKB-KW"/>
</dbReference>
<dbReference type="InterPro" id="IPR015865">
    <property type="entry name" value="Riboflavin_kinase_bac/euk"/>
</dbReference>
<evidence type="ECO:0000256" key="11">
    <source>
        <dbReference type="ARBA" id="ARBA00029960"/>
    </source>
</evidence>
<comment type="function">
    <text evidence="1">Catalyzes the phosphorylation of riboflavin (vitamin B2) to form flavin mononucleotide (FMN) coenzyme.</text>
</comment>
<dbReference type="OrthoDB" id="276388at2759"/>
<accession>A0A0C9LVP5</accession>
<dbReference type="Proteomes" id="UP000053815">
    <property type="component" value="Unassembled WGS sequence"/>
</dbReference>
<dbReference type="GO" id="GO:0008531">
    <property type="term" value="F:riboflavin kinase activity"/>
    <property type="evidence" value="ECO:0007669"/>
    <property type="project" value="UniProtKB-EC"/>
</dbReference>
<keyword evidence="9" id="KW-0547">Nucleotide-binding</keyword>
<sequence length="195" mass="21976">MNTASTINPDRPLIVGPENLEAPYPISVSGTVVKGFGRGSKELGIPTGNVVAAVREWRICHKLMCAVINVANMNEEALEKMFEDFTTGVYYGWAQVGEKDTTVYPMVMSLGWNPYYNNEKRSAEVHILHEFESDFYDESIRIIVTGYIRPEQNYPSLDALICDIKTDIEVAKHSLKRKAYDDLRHDALFSAASKH</sequence>
<dbReference type="AlphaFoldDB" id="A0A0C9LVP5"/>
<dbReference type="UniPathway" id="UPA00276">
    <property type="reaction ID" value="UER00406"/>
</dbReference>
<comment type="similarity">
    <text evidence="3">Belongs to the flavokinase family.</text>
</comment>
<dbReference type="InterPro" id="IPR023465">
    <property type="entry name" value="Riboflavin_kinase_dom_sf"/>
</dbReference>
<keyword evidence="8" id="KW-0808">Transferase</keyword>
<evidence type="ECO:0000256" key="5">
    <source>
        <dbReference type="ARBA" id="ARBA00017394"/>
    </source>
</evidence>
<evidence type="ECO:0000259" key="12">
    <source>
        <dbReference type="SMART" id="SM00904"/>
    </source>
</evidence>
<evidence type="ECO:0000313" key="14">
    <source>
        <dbReference type="Proteomes" id="UP000053815"/>
    </source>
</evidence>